<protein>
    <recommendedName>
        <fullName evidence="2">Carboxymuconolactone decarboxylase-like domain-containing protein</fullName>
    </recommendedName>
</protein>
<dbReference type="PANTHER" id="PTHR34846">
    <property type="entry name" value="4-CARBOXYMUCONOLACTONE DECARBOXYLASE FAMILY PROTEIN (AFU_ORTHOLOGUE AFUA_6G11590)"/>
    <property type="match status" value="1"/>
</dbReference>
<organism evidence="1">
    <name type="scientific">hydrothermal vent metagenome</name>
    <dbReference type="NCBI Taxonomy" id="652676"/>
    <lineage>
        <taxon>unclassified sequences</taxon>
        <taxon>metagenomes</taxon>
        <taxon>ecological metagenomes</taxon>
    </lineage>
</organism>
<dbReference type="AlphaFoldDB" id="A0A3B1BRY8"/>
<accession>A0A3B1BRY8</accession>
<reference evidence="1" key="1">
    <citation type="submission" date="2018-06" db="EMBL/GenBank/DDBJ databases">
        <authorList>
            <person name="Zhirakovskaya E."/>
        </authorList>
    </citation>
    <scope>NUCLEOTIDE SEQUENCE</scope>
</reference>
<name>A0A3B1BRY8_9ZZZZ</name>
<sequence length="196" mass="22173">MHAFIAPPKKTFFLLRFGIWIAEKITKSELLPARILAWYPKTAVGSGVLESLVAHKDKNLNRRLLKLVRVQTSFAISCPFCIDMNSNKYKIYNISDAELLVLQNLKSADEVKTLSQREKAALEYAISASQTPIAFTQELIEKVKMHFTEREMVILASTVAQVNYWGRLIQALGIPPAGFSDKCDILHLENYTTLKT</sequence>
<dbReference type="PANTHER" id="PTHR34846:SF10">
    <property type="entry name" value="CYTOPLASMIC PROTEIN"/>
    <property type="match status" value="1"/>
</dbReference>
<gene>
    <name evidence="1" type="ORF">MNBD_IGNAVI01-1842</name>
</gene>
<dbReference type="InterPro" id="IPR029032">
    <property type="entry name" value="AhpD-like"/>
</dbReference>
<evidence type="ECO:0000313" key="1">
    <source>
        <dbReference type="EMBL" id="VAX20689.1"/>
    </source>
</evidence>
<dbReference type="Gene3D" id="1.20.1290.10">
    <property type="entry name" value="AhpD-like"/>
    <property type="match status" value="1"/>
</dbReference>
<dbReference type="SUPFAM" id="SSF69118">
    <property type="entry name" value="AhpD-like"/>
    <property type="match status" value="1"/>
</dbReference>
<evidence type="ECO:0008006" key="2">
    <source>
        <dbReference type="Google" id="ProtNLM"/>
    </source>
</evidence>
<proteinExistence type="predicted"/>
<dbReference type="EMBL" id="UOGD01000174">
    <property type="protein sequence ID" value="VAX20689.1"/>
    <property type="molecule type" value="Genomic_DNA"/>
</dbReference>